<dbReference type="PANTHER" id="PTHR43116">
    <property type="entry name" value="PEPTIDE CHAIN RELEASE FACTOR 2"/>
    <property type="match status" value="1"/>
</dbReference>
<accession>A0A455TAH7</accession>
<dbReference type="NCBIfam" id="TIGR00020">
    <property type="entry name" value="prfB"/>
    <property type="match status" value="1"/>
</dbReference>
<keyword evidence="3" id="KW-0648">Protein biosynthesis</keyword>
<keyword evidence="5" id="KW-0175">Coiled coil</keyword>
<dbReference type="SMART" id="SM00937">
    <property type="entry name" value="PCRF"/>
    <property type="match status" value="1"/>
</dbReference>
<dbReference type="Gene3D" id="3.30.70.1660">
    <property type="match status" value="1"/>
</dbReference>
<evidence type="ECO:0000313" key="8">
    <source>
        <dbReference type="Proteomes" id="UP000317544"/>
    </source>
</evidence>
<dbReference type="PROSITE" id="PS00745">
    <property type="entry name" value="RF_PROK_I"/>
    <property type="match status" value="1"/>
</dbReference>
<dbReference type="InterPro" id="IPR000352">
    <property type="entry name" value="Pep_chain_release_fac_I"/>
</dbReference>
<dbReference type="GO" id="GO:0016149">
    <property type="term" value="F:translation release factor activity, codon specific"/>
    <property type="evidence" value="ECO:0007669"/>
    <property type="project" value="InterPro"/>
</dbReference>
<evidence type="ECO:0000256" key="3">
    <source>
        <dbReference type="ARBA" id="ARBA00022917"/>
    </source>
</evidence>
<dbReference type="SUPFAM" id="SSF75620">
    <property type="entry name" value="Release factor"/>
    <property type="match status" value="1"/>
</dbReference>
<dbReference type="EMBL" id="AP019379">
    <property type="protein sequence ID" value="BBI01333.1"/>
    <property type="molecule type" value="Genomic_DNA"/>
</dbReference>
<sequence>MLQSFEILENTCLVKKLIKEKCQLNKLINSLNSIRQEINDISILVNLSSPKDTQLLHEAICEIIQINKKIKKIEFYKMFSHKNDHLNCYIDLKSGSGGIESQDWTKILTRMYLKWADKKKFKTKIIEQSVGELNGIKSTTIYMSGNYAFGWMRTETGIHRLVRKNPFSSDHKRHTSFTSVFVYPDTPKKNNVYIKTSDLRTDVYRSSGAGGQHVNRTESAVRITHIPSNIVTQCQNSRSQHKNKEQALKQMKIKLNQLATHKTNLKKKLLENTKCNIAWGHQIRSYILDNSRIKDIRTGLEVRNVQSVLNGHLDLFIKANLKNEK</sequence>
<evidence type="ECO:0000256" key="5">
    <source>
        <dbReference type="SAM" id="Coils"/>
    </source>
</evidence>
<dbReference type="AlphaFoldDB" id="A0A455TAH7"/>
<dbReference type="PANTHER" id="PTHR43116:SF3">
    <property type="entry name" value="CLASS I PEPTIDE CHAIN RELEASE FACTOR"/>
    <property type="match status" value="1"/>
</dbReference>
<protein>
    <recommendedName>
        <fullName evidence="4">Peptide chain release factor 2</fullName>
    </recommendedName>
</protein>
<name>A0A455TAH7_9GAMM</name>
<dbReference type="Pfam" id="PF03462">
    <property type="entry name" value="PCRF"/>
    <property type="match status" value="1"/>
</dbReference>
<dbReference type="Gene3D" id="3.30.160.20">
    <property type="match status" value="1"/>
</dbReference>
<feature type="domain" description="Prokaryotic-type class I peptide chain release factors" evidence="6">
    <location>
        <begin position="205"/>
        <end position="221"/>
    </location>
</feature>
<dbReference type="InterPro" id="IPR005139">
    <property type="entry name" value="PCRF"/>
</dbReference>
<dbReference type="InterPro" id="IPR004374">
    <property type="entry name" value="PrfB"/>
</dbReference>
<keyword evidence="2" id="KW-0488">Methylation</keyword>
<reference evidence="7 8" key="1">
    <citation type="journal article" date="2019" name="Proc. Natl. Acad. Sci. U.S.A.">
        <title>Exaggeration and cooption of innate immunity for social defense.</title>
        <authorList>
            <person name="Kutsukake M."/>
            <person name="Moriyama M."/>
            <person name="Shigenobu S."/>
            <person name="Meng X.-Y."/>
            <person name="Nikoh N."/>
            <person name="Noda C."/>
            <person name="Kobayashi S."/>
            <person name="Fukatsu T."/>
        </authorList>
    </citation>
    <scope>NUCLEOTIDE SEQUENCE [LARGE SCALE GENOMIC DNA]</scope>
    <source>
        <strain evidence="7 8">Nmo</strain>
    </source>
</reference>
<dbReference type="InterPro" id="IPR045853">
    <property type="entry name" value="Pep_chain_release_fac_I_sf"/>
</dbReference>
<evidence type="ECO:0000256" key="1">
    <source>
        <dbReference type="ARBA" id="ARBA00010835"/>
    </source>
</evidence>
<proteinExistence type="inferred from homology"/>
<organism evidence="7 8">
    <name type="scientific">Buchnera aphidicola</name>
    <name type="common">Nipponaphis monzeni</name>
    <dbReference type="NCBI Taxonomy" id="2495405"/>
    <lineage>
        <taxon>Bacteria</taxon>
        <taxon>Pseudomonadati</taxon>
        <taxon>Pseudomonadota</taxon>
        <taxon>Gammaproteobacteria</taxon>
        <taxon>Enterobacterales</taxon>
        <taxon>Erwiniaceae</taxon>
        <taxon>Buchnera</taxon>
    </lineage>
</organism>
<feature type="coiled-coil region" evidence="5">
    <location>
        <begin position="234"/>
        <end position="268"/>
    </location>
</feature>
<dbReference type="GO" id="GO:0005737">
    <property type="term" value="C:cytoplasm"/>
    <property type="evidence" value="ECO:0007669"/>
    <property type="project" value="InterPro"/>
</dbReference>
<dbReference type="Gene3D" id="1.20.58.410">
    <property type="entry name" value="Release factor"/>
    <property type="match status" value="1"/>
</dbReference>
<evidence type="ECO:0000256" key="4">
    <source>
        <dbReference type="NCBIfam" id="TIGR00020"/>
    </source>
</evidence>
<comment type="similarity">
    <text evidence="1">Belongs to the prokaryotic/mitochondrial release factor family.</text>
</comment>
<dbReference type="Pfam" id="PF00472">
    <property type="entry name" value="RF-1"/>
    <property type="match status" value="1"/>
</dbReference>
<keyword evidence="8" id="KW-1185">Reference proteome</keyword>
<evidence type="ECO:0000259" key="6">
    <source>
        <dbReference type="PROSITE" id="PS00745"/>
    </source>
</evidence>
<evidence type="ECO:0000256" key="2">
    <source>
        <dbReference type="ARBA" id="ARBA00022481"/>
    </source>
</evidence>
<evidence type="ECO:0000313" key="7">
    <source>
        <dbReference type="EMBL" id="BBI01333.1"/>
    </source>
</evidence>
<dbReference type="Proteomes" id="UP000317544">
    <property type="component" value="Chromosome"/>
</dbReference>
<gene>
    <name evidence="7" type="primary">prfB</name>
    <name evidence="7" type="ORF">BUCNMO_329</name>
</gene>